<sequence length="134" mass="15088">MPVQRNRSLIAALALATLSLQVTASAAGKPANREEVKAYALQLCLDNNYERSGKYASDQLRDRSYLLTTYALDNAKAGATDRLHRYVAEQTEDFYRAEVPMKDEARRGPFNRIFAQCMGFYRSPALSEFIAQTL</sequence>
<protein>
    <recommendedName>
        <fullName evidence="3">Secreted protein</fullName>
    </recommendedName>
</protein>
<accession>A0A0G8N0M4</accession>
<dbReference type="EMBL" id="LR828253">
    <property type="protein sequence ID" value="CAD0342369.1"/>
    <property type="molecule type" value="Genomic_DNA"/>
</dbReference>
<dbReference type="STRING" id="90270.BI317_11030"/>
<reference evidence="2" key="1">
    <citation type="submission" date="2020-07" db="EMBL/GenBank/DDBJ databases">
        <authorList>
            <person name="Pothier F. J."/>
        </authorList>
    </citation>
    <scope>NUCLEOTIDE SEQUENCE</scope>
    <source>
        <strain evidence="2">CFBP 8129</strain>
    </source>
</reference>
<feature type="chain" id="PRO_5035991007" description="Secreted protein" evidence="1">
    <location>
        <begin position="27"/>
        <end position="134"/>
    </location>
</feature>
<feature type="signal peptide" evidence="1">
    <location>
        <begin position="1"/>
        <end position="26"/>
    </location>
</feature>
<dbReference type="EMBL" id="LR828253">
    <property type="protein sequence ID" value="CAD0342372.1"/>
    <property type="molecule type" value="Genomic_DNA"/>
</dbReference>
<dbReference type="Gene3D" id="1.20.120.1620">
    <property type="match status" value="1"/>
</dbReference>
<evidence type="ECO:0000256" key="1">
    <source>
        <dbReference type="SAM" id="SignalP"/>
    </source>
</evidence>
<dbReference type="RefSeq" id="WP_006449229.1">
    <property type="nucleotide sequence ID" value="NZ_CP018728.1"/>
</dbReference>
<organism evidence="2">
    <name type="scientific">Xanthomonas hortorum pv. gardneri</name>
    <dbReference type="NCBI Taxonomy" id="2754056"/>
    <lineage>
        <taxon>Bacteria</taxon>
        <taxon>Pseudomonadati</taxon>
        <taxon>Pseudomonadota</taxon>
        <taxon>Gammaproteobacteria</taxon>
        <taxon>Lysobacterales</taxon>
        <taxon>Lysobacteraceae</taxon>
        <taxon>Xanthomonas</taxon>
    </lineage>
</organism>
<evidence type="ECO:0008006" key="3">
    <source>
        <dbReference type="Google" id="ProtNLM"/>
    </source>
</evidence>
<proteinExistence type="predicted"/>
<dbReference type="AlphaFoldDB" id="A0A0G8N0M4"/>
<dbReference type="OrthoDB" id="6630162at2"/>
<gene>
    <name evidence="2" type="ORF">CFBP8129_28610</name>
</gene>
<dbReference type="GeneID" id="55512044"/>
<evidence type="ECO:0000313" key="2">
    <source>
        <dbReference type="EMBL" id="CAD0342369.1"/>
    </source>
</evidence>
<name>A0A0G8N0M4_9XANT</name>
<keyword evidence="1" id="KW-0732">Signal</keyword>
<dbReference type="InterPro" id="IPR038314">
    <property type="entry name" value="T6SS_sf"/>
</dbReference>